<dbReference type="Proteomes" id="UP000274756">
    <property type="component" value="Unassembled WGS sequence"/>
</dbReference>
<dbReference type="EMBL" id="UYYG01001151">
    <property type="protein sequence ID" value="VDN54834.1"/>
    <property type="molecule type" value="Genomic_DNA"/>
</dbReference>
<protein>
    <submittedName>
        <fullName evidence="8">Cytochrome c oxidase subunit VIb</fullName>
    </submittedName>
</protein>
<accession>A0A0N4U1G5</accession>
<evidence type="ECO:0000256" key="1">
    <source>
        <dbReference type="ARBA" id="ARBA00004173"/>
    </source>
</evidence>
<dbReference type="InterPro" id="IPR036549">
    <property type="entry name" value="CX6/COA6-like_sf"/>
</dbReference>
<dbReference type="SUPFAM" id="SSF47694">
    <property type="entry name" value="Cytochrome c oxidase subunit h"/>
    <property type="match status" value="1"/>
</dbReference>
<proteinExistence type="predicted"/>
<evidence type="ECO:0000256" key="4">
    <source>
        <dbReference type="SAM" id="Phobius"/>
    </source>
</evidence>
<dbReference type="GO" id="GO:0045277">
    <property type="term" value="C:respiratory chain complex IV"/>
    <property type="evidence" value="ECO:0007669"/>
    <property type="project" value="InterPro"/>
</dbReference>
<evidence type="ECO:0000313" key="5">
    <source>
        <dbReference type="EMBL" id="VDN54834.1"/>
    </source>
</evidence>
<gene>
    <name evidence="5" type="ORF">DME_LOCUS4807</name>
</gene>
<comment type="subcellular location">
    <subcellularLocation>
        <location evidence="1">Mitochondrion</location>
    </subcellularLocation>
</comment>
<dbReference type="Gene3D" id="1.10.10.140">
    <property type="entry name" value="Cytochrome c oxidase, subunit VIb"/>
    <property type="match status" value="1"/>
</dbReference>
<keyword evidence="4" id="KW-0472">Membrane</keyword>
<dbReference type="Pfam" id="PF02297">
    <property type="entry name" value="COX6B"/>
    <property type="match status" value="1"/>
</dbReference>
<reference evidence="8" key="1">
    <citation type="submission" date="2017-02" db="UniProtKB">
        <authorList>
            <consortium name="WormBaseParasite"/>
        </authorList>
    </citation>
    <scope>IDENTIFICATION</scope>
</reference>
<evidence type="ECO:0000313" key="8">
    <source>
        <dbReference type="WBParaSite" id="DME_0000044701-mRNA-1"/>
    </source>
</evidence>
<evidence type="ECO:0000313" key="6">
    <source>
        <dbReference type="Proteomes" id="UP000038040"/>
    </source>
</evidence>
<dbReference type="PANTHER" id="PTHR11387">
    <property type="entry name" value="CYTOCHROME C OXIDASE SUBUNIT 6B"/>
    <property type="match status" value="1"/>
</dbReference>
<dbReference type="WBParaSite" id="DME_0000044701-mRNA-1">
    <property type="protein sequence ID" value="DME_0000044701-mRNA-1"/>
    <property type="gene ID" value="DME_0000044701"/>
</dbReference>
<keyword evidence="4" id="KW-0812">Transmembrane</keyword>
<dbReference type="InterPro" id="IPR003213">
    <property type="entry name" value="Cyt_c_oxidase_su6B"/>
</dbReference>
<dbReference type="InterPro" id="IPR009423">
    <property type="entry name" value="NDUC2"/>
</dbReference>
<dbReference type="Pfam" id="PF06374">
    <property type="entry name" value="NDUF_C2"/>
    <property type="match status" value="1"/>
</dbReference>
<feature type="transmembrane region" description="Helical" evidence="4">
    <location>
        <begin position="181"/>
        <end position="204"/>
    </location>
</feature>
<keyword evidence="7" id="KW-1185">Reference proteome</keyword>
<dbReference type="Proteomes" id="UP000038040">
    <property type="component" value="Unplaced"/>
</dbReference>
<name>A0A0N4U1G5_DRAME</name>
<dbReference type="CDD" id="cd00926">
    <property type="entry name" value="Cyt_c_Oxidase_VIb"/>
    <property type="match status" value="1"/>
</dbReference>
<evidence type="ECO:0000313" key="7">
    <source>
        <dbReference type="Proteomes" id="UP000274756"/>
    </source>
</evidence>
<organism evidence="6 8">
    <name type="scientific">Dracunculus medinensis</name>
    <name type="common">Guinea worm</name>
    <dbReference type="NCBI Taxonomy" id="318479"/>
    <lineage>
        <taxon>Eukaryota</taxon>
        <taxon>Metazoa</taxon>
        <taxon>Ecdysozoa</taxon>
        <taxon>Nematoda</taxon>
        <taxon>Chromadorea</taxon>
        <taxon>Rhabditida</taxon>
        <taxon>Spirurina</taxon>
        <taxon>Dracunculoidea</taxon>
        <taxon>Dracunculidae</taxon>
        <taxon>Dracunculus</taxon>
    </lineage>
</organism>
<dbReference type="InterPro" id="IPR048280">
    <property type="entry name" value="COX6B-like"/>
</dbReference>
<dbReference type="STRING" id="318479.A0A0N4U1G5"/>
<keyword evidence="4" id="KW-1133">Transmembrane helix</keyword>
<evidence type="ECO:0000256" key="3">
    <source>
        <dbReference type="ARBA" id="ARBA00023157"/>
    </source>
</evidence>
<dbReference type="AlphaFoldDB" id="A0A0N4U1G5"/>
<reference evidence="5 7" key="2">
    <citation type="submission" date="2018-11" db="EMBL/GenBank/DDBJ databases">
        <authorList>
            <consortium name="Pathogen Informatics"/>
        </authorList>
    </citation>
    <scope>NUCLEOTIDE SEQUENCE [LARGE SCALE GENOMIC DNA]</scope>
</reference>
<evidence type="ECO:0000256" key="2">
    <source>
        <dbReference type="ARBA" id="ARBA00023128"/>
    </source>
</evidence>
<dbReference type="GO" id="GO:0005743">
    <property type="term" value="C:mitochondrial inner membrane"/>
    <property type="evidence" value="ECO:0007669"/>
    <property type="project" value="InterPro"/>
</dbReference>
<dbReference type="GO" id="GO:0006120">
    <property type="term" value="P:mitochondrial electron transport, NADH to ubiquinone"/>
    <property type="evidence" value="ECO:0007669"/>
    <property type="project" value="InterPro"/>
</dbReference>
<keyword evidence="3" id="KW-1015">Disulfide bond</keyword>
<dbReference type="OrthoDB" id="6329847at2759"/>
<keyword evidence="2" id="KW-0496">Mitochondrion</keyword>
<sequence>MADEIEVPLTFSERIAKYAEADKPLRNPDSPEWFNKETNEMYKKTFFWAAPYDARFPQIRKQRQCFTYYVDFHRCKELMGDDYKPCKFFENVYRDICPRSWIAQWNELVEEGRFPAKFDRMSTIDEEELKRRESYLRACNRPYNLVDPFTWSYPAKTATFTFFGLFSLHCFYAAWSRKPVYFAGGARFLTAIALSAFGYGLAVLREYHNKTRDAVTEHYISLHPDDFGRVLDHYGRPYSQLLLPWIPRRTQYRRYD</sequence>